<proteinExistence type="inferred from homology"/>
<dbReference type="GO" id="GO:0006400">
    <property type="term" value="P:tRNA modification"/>
    <property type="evidence" value="ECO:0007669"/>
    <property type="project" value="InterPro"/>
</dbReference>
<evidence type="ECO:0000256" key="2">
    <source>
        <dbReference type="PROSITE-ProRule" id="PRU00529"/>
    </source>
</evidence>
<dbReference type="RefSeq" id="XP_011495962.1">
    <property type="nucleotide sequence ID" value="XM_011497660.1"/>
</dbReference>
<name>A0AAJ7DT69_9HYME</name>
<feature type="transmembrane region" description="Helical" evidence="3">
    <location>
        <begin position="246"/>
        <end position="266"/>
    </location>
</feature>
<dbReference type="Pfam" id="PF02926">
    <property type="entry name" value="THUMP"/>
    <property type="match status" value="1"/>
</dbReference>
<dbReference type="SUPFAM" id="SSF143437">
    <property type="entry name" value="THUMP domain-like"/>
    <property type="match status" value="1"/>
</dbReference>
<keyword evidence="3" id="KW-0812">Transmembrane</keyword>
<protein>
    <submittedName>
        <fullName evidence="6">THUMP domain-containing protein 1</fullName>
    </submittedName>
</protein>
<dbReference type="FunFam" id="3.30.2300.10:FF:000001">
    <property type="entry name" value="THUMP domain-containing protein 1"/>
    <property type="match status" value="1"/>
</dbReference>
<keyword evidence="3" id="KW-1133">Transmembrane helix</keyword>
<reference evidence="6" key="1">
    <citation type="submission" date="2025-08" db="UniProtKB">
        <authorList>
            <consortium name="RefSeq"/>
        </authorList>
    </citation>
    <scope>IDENTIFICATION</scope>
</reference>
<feature type="domain" description="THUMP" evidence="4">
    <location>
        <begin position="157"/>
        <end position="263"/>
    </location>
</feature>
<dbReference type="SMART" id="SM00981">
    <property type="entry name" value="THUMP"/>
    <property type="match status" value="1"/>
</dbReference>
<dbReference type="InterPro" id="IPR004114">
    <property type="entry name" value="THUMP_dom"/>
</dbReference>
<evidence type="ECO:0000256" key="1">
    <source>
        <dbReference type="ARBA" id="ARBA00060731"/>
    </source>
</evidence>
<dbReference type="Proteomes" id="UP000695007">
    <property type="component" value="Unplaced"/>
</dbReference>
<organism evidence="5 6">
    <name type="scientific">Ceratosolen solmsi marchali</name>
    <dbReference type="NCBI Taxonomy" id="326594"/>
    <lineage>
        <taxon>Eukaryota</taxon>
        <taxon>Metazoa</taxon>
        <taxon>Ecdysozoa</taxon>
        <taxon>Arthropoda</taxon>
        <taxon>Hexapoda</taxon>
        <taxon>Insecta</taxon>
        <taxon>Pterygota</taxon>
        <taxon>Neoptera</taxon>
        <taxon>Endopterygota</taxon>
        <taxon>Hymenoptera</taxon>
        <taxon>Apocrita</taxon>
        <taxon>Proctotrupomorpha</taxon>
        <taxon>Chalcidoidea</taxon>
        <taxon>Agaonidae</taxon>
        <taxon>Agaoninae</taxon>
        <taxon>Ceratosolen</taxon>
    </lineage>
</organism>
<keyword evidence="2" id="KW-0694">RNA-binding</keyword>
<dbReference type="PANTHER" id="PTHR13452">
    <property type="entry name" value="THUMP DOMAIN CONTAINING PROTEIN 1-RELATED"/>
    <property type="match status" value="1"/>
</dbReference>
<keyword evidence="3" id="KW-0472">Membrane</keyword>
<evidence type="ECO:0000259" key="4">
    <source>
        <dbReference type="PROSITE" id="PS51165"/>
    </source>
</evidence>
<dbReference type="CDD" id="cd11717">
    <property type="entry name" value="THUMP_THUMPD1_like"/>
    <property type="match status" value="1"/>
</dbReference>
<dbReference type="Gene3D" id="3.30.2300.10">
    <property type="entry name" value="THUMP superfamily"/>
    <property type="match status" value="1"/>
</dbReference>
<accession>A0AAJ7DT69</accession>
<dbReference type="GeneID" id="105360688"/>
<evidence type="ECO:0000256" key="3">
    <source>
        <dbReference type="SAM" id="Phobius"/>
    </source>
</evidence>
<dbReference type="GO" id="GO:0003723">
    <property type="term" value="F:RNA binding"/>
    <property type="evidence" value="ECO:0007669"/>
    <property type="project" value="UniProtKB-UniRule"/>
</dbReference>
<comment type="similarity">
    <text evidence="1">Belongs to the THUMPD1 family.</text>
</comment>
<evidence type="ECO:0000313" key="5">
    <source>
        <dbReference type="Proteomes" id="UP000695007"/>
    </source>
</evidence>
<dbReference type="PROSITE" id="PS51165">
    <property type="entry name" value="THUMP"/>
    <property type="match status" value="1"/>
</dbReference>
<dbReference type="PANTHER" id="PTHR13452:SF10">
    <property type="entry name" value="THUMP DOMAIN-CONTAINING PROTEIN 1"/>
    <property type="match status" value="1"/>
</dbReference>
<evidence type="ECO:0000313" key="6">
    <source>
        <dbReference type="RefSeq" id="XP_011495962.1"/>
    </source>
</evidence>
<dbReference type="InterPro" id="IPR040183">
    <property type="entry name" value="THUMPD1-like"/>
</dbReference>
<sequence>MKENKKRKNYFSNEGTDKKKKKRLALENGMRGFLCTCNFRERDCIREAYNLLNEYSDKICESQKKQLETLDIEGKVELVENELTVNKNVEEKDYNIKQITEDISVALNKEIDELKAEAVKPLSQKRFQVIDTGVKNVIFIKSMIPDTLELLTAIIEDLQKTKKQKTRYLLRMLPIQIVCKAYLDDIKPKVEVLFEQYFTQEPKTFCIVFNRRSNSNLHRNEVIDDLAQIISKKNPGNRTNLKNPDIAVVIEVIRAVCLISIAPLYFTYKKYNLLEICNQKIKI</sequence>
<dbReference type="KEGG" id="csol:105360688"/>
<gene>
    <name evidence="6" type="primary">LOC105360688</name>
</gene>
<keyword evidence="5" id="KW-1185">Reference proteome</keyword>
<dbReference type="AlphaFoldDB" id="A0AAJ7DT69"/>